<evidence type="ECO:0008006" key="3">
    <source>
        <dbReference type="Google" id="ProtNLM"/>
    </source>
</evidence>
<keyword evidence="2" id="KW-1185">Reference proteome</keyword>
<comment type="caution">
    <text evidence="1">The sequence shown here is derived from an EMBL/GenBank/DDBJ whole genome shotgun (WGS) entry which is preliminary data.</text>
</comment>
<gene>
    <name evidence="1" type="ORF">PCOR1329_LOCUS58263</name>
</gene>
<name>A0ABN9VLK7_9DINO</name>
<dbReference type="Proteomes" id="UP001189429">
    <property type="component" value="Unassembled WGS sequence"/>
</dbReference>
<organism evidence="1 2">
    <name type="scientific">Prorocentrum cordatum</name>
    <dbReference type="NCBI Taxonomy" id="2364126"/>
    <lineage>
        <taxon>Eukaryota</taxon>
        <taxon>Sar</taxon>
        <taxon>Alveolata</taxon>
        <taxon>Dinophyceae</taxon>
        <taxon>Prorocentrales</taxon>
        <taxon>Prorocentraceae</taxon>
        <taxon>Prorocentrum</taxon>
    </lineage>
</organism>
<protein>
    <recommendedName>
        <fullName evidence="3">Secreted protein</fullName>
    </recommendedName>
</protein>
<proteinExistence type="predicted"/>
<feature type="non-terminal residue" evidence="1">
    <location>
        <position position="98"/>
    </location>
</feature>
<evidence type="ECO:0000313" key="2">
    <source>
        <dbReference type="Proteomes" id="UP001189429"/>
    </source>
</evidence>
<evidence type="ECO:0000313" key="1">
    <source>
        <dbReference type="EMBL" id="CAK0872930.1"/>
    </source>
</evidence>
<reference evidence="1" key="1">
    <citation type="submission" date="2023-10" db="EMBL/GenBank/DDBJ databases">
        <authorList>
            <person name="Chen Y."/>
            <person name="Shah S."/>
            <person name="Dougan E. K."/>
            <person name="Thang M."/>
            <person name="Chan C."/>
        </authorList>
    </citation>
    <scope>NUCLEOTIDE SEQUENCE [LARGE SCALE GENOMIC DNA]</scope>
</reference>
<sequence>MADIPWAPQLLLPFLASAPPSFSFVLVPSSIAVTLSSATFWLTQFWFELDPTLPRAAVWCMAETINLEAATGVPQSLVPECLAEHSNDCNTGPTSGPN</sequence>
<dbReference type="EMBL" id="CAUYUJ010017220">
    <property type="protein sequence ID" value="CAK0872930.1"/>
    <property type="molecule type" value="Genomic_DNA"/>
</dbReference>
<accession>A0ABN9VLK7</accession>